<evidence type="ECO:0000259" key="1">
    <source>
        <dbReference type="Pfam" id="PF12728"/>
    </source>
</evidence>
<accession>A0ABU0B0U9</accession>
<organism evidence="3 4">
    <name type="scientific">Desulfofundulus luciae</name>
    <dbReference type="NCBI Taxonomy" id="74702"/>
    <lineage>
        <taxon>Bacteria</taxon>
        <taxon>Bacillati</taxon>
        <taxon>Bacillota</taxon>
        <taxon>Clostridia</taxon>
        <taxon>Eubacteriales</taxon>
        <taxon>Peptococcaceae</taxon>
        <taxon>Desulfofundulus</taxon>
    </lineage>
</organism>
<keyword evidence="4" id="KW-1185">Reference proteome</keyword>
<dbReference type="InterPro" id="IPR025847">
    <property type="entry name" value="MEDS_domain"/>
</dbReference>
<dbReference type="NCBIfam" id="TIGR01764">
    <property type="entry name" value="excise"/>
    <property type="match status" value="1"/>
</dbReference>
<dbReference type="Pfam" id="PF14417">
    <property type="entry name" value="MEDS"/>
    <property type="match status" value="1"/>
</dbReference>
<protein>
    <submittedName>
        <fullName evidence="3">Excisionase family DNA binding protein</fullName>
    </submittedName>
</protein>
<dbReference type="SUPFAM" id="SSF46955">
    <property type="entry name" value="Putative DNA-binding domain"/>
    <property type="match status" value="1"/>
</dbReference>
<dbReference type="RefSeq" id="WP_307400808.1">
    <property type="nucleotide sequence ID" value="NZ_JAUSUX010000007.1"/>
</dbReference>
<sequence length="251" mass="28775">MNEELLTVDEVAQILRTTTNTIYRWLRAGKLPGIKLGKEWRIKKEALELKLNENNQVNQLSRSFLDIINPQHDHVLAITNSKDNLYNLEAEFFKKGLSKGYRLFKGCWWQNPDDVRQELTQRGLPVEDLEAKNSLVIVDLLAQYNRSGKNGPVQIWANEIEKTVGLGYTTMWGSGSPHLLSCGGHFPNLVEFERSLDDVLKKLPVVGICPYIFEDIRSDCFGQLIELMKHHNSVVFYNDESATLLKNYPVK</sequence>
<dbReference type="InterPro" id="IPR010093">
    <property type="entry name" value="SinI_DNA-bd"/>
</dbReference>
<name>A0ABU0B0U9_9FIRM</name>
<dbReference type="Pfam" id="PF12728">
    <property type="entry name" value="HTH_17"/>
    <property type="match status" value="1"/>
</dbReference>
<evidence type="ECO:0000259" key="2">
    <source>
        <dbReference type="Pfam" id="PF14417"/>
    </source>
</evidence>
<evidence type="ECO:0000313" key="4">
    <source>
        <dbReference type="Proteomes" id="UP001225644"/>
    </source>
</evidence>
<proteinExistence type="predicted"/>
<dbReference type="InterPro" id="IPR041657">
    <property type="entry name" value="HTH_17"/>
</dbReference>
<evidence type="ECO:0000313" key="3">
    <source>
        <dbReference type="EMBL" id="MDQ0286113.1"/>
    </source>
</evidence>
<feature type="domain" description="Helix-turn-helix" evidence="1">
    <location>
        <begin position="5"/>
        <end position="48"/>
    </location>
</feature>
<dbReference type="InterPro" id="IPR009061">
    <property type="entry name" value="DNA-bd_dom_put_sf"/>
</dbReference>
<reference evidence="3 4" key="1">
    <citation type="submission" date="2023-07" db="EMBL/GenBank/DDBJ databases">
        <title>Genomic Encyclopedia of Type Strains, Phase IV (KMG-IV): sequencing the most valuable type-strain genomes for metagenomic binning, comparative biology and taxonomic classification.</title>
        <authorList>
            <person name="Goeker M."/>
        </authorList>
    </citation>
    <scope>NUCLEOTIDE SEQUENCE [LARGE SCALE GENOMIC DNA]</scope>
    <source>
        <strain evidence="3 4">DSM 12396</strain>
    </source>
</reference>
<comment type="caution">
    <text evidence="3">The sequence shown here is derived from an EMBL/GenBank/DDBJ whole genome shotgun (WGS) entry which is preliminary data.</text>
</comment>
<feature type="domain" description="MEDS" evidence="2">
    <location>
        <begin position="73"/>
        <end position="231"/>
    </location>
</feature>
<gene>
    <name evidence="3" type="ORF">J2Z49_001219</name>
</gene>
<dbReference type="Proteomes" id="UP001225644">
    <property type="component" value="Unassembled WGS sequence"/>
</dbReference>
<dbReference type="EMBL" id="JAUSUX010000007">
    <property type="protein sequence ID" value="MDQ0286113.1"/>
    <property type="molecule type" value="Genomic_DNA"/>
</dbReference>